<feature type="transmembrane region" description="Helical" evidence="1">
    <location>
        <begin position="43"/>
        <end position="70"/>
    </location>
</feature>
<reference evidence="2" key="1">
    <citation type="submission" date="2020-01" db="EMBL/GenBank/DDBJ databases">
        <authorList>
            <person name="Meier V. D."/>
            <person name="Meier V D."/>
        </authorList>
    </citation>
    <scope>NUCLEOTIDE SEQUENCE</scope>
    <source>
        <strain evidence="2">HLG_WM_MAG_07</strain>
    </source>
</reference>
<evidence type="ECO:0000313" key="2">
    <source>
        <dbReference type="EMBL" id="CAA6828699.1"/>
    </source>
</evidence>
<keyword evidence="1" id="KW-0472">Membrane</keyword>
<gene>
    <name evidence="2" type="ORF">HELGO_WM9576</name>
</gene>
<dbReference type="EMBL" id="CACVAY010000151">
    <property type="protein sequence ID" value="CAA6828699.1"/>
    <property type="molecule type" value="Genomic_DNA"/>
</dbReference>
<keyword evidence="1" id="KW-1133">Transmembrane helix</keyword>
<name>A0A6S6UA60_9GAMM</name>
<proteinExistence type="predicted"/>
<dbReference type="AlphaFoldDB" id="A0A6S6UA60"/>
<protein>
    <submittedName>
        <fullName evidence="2">Uncharacterized protein</fullName>
    </submittedName>
</protein>
<keyword evidence="1" id="KW-0812">Transmembrane</keyword>
<sequence>MKKKTFHIKTGLACLFAAIPLPTLIFQALQSLETSGQFFLLGIGLQSMAGLLVIVLTCLFTLVLMGIAIYELGRYLIDLNEYDYRTSD</sequence>
<evidence type="ECO:0000256" key="1">
    <source>
        <dbReference type="SAM" id="Phobius"/>
    </source>
</evidence>
<organism evidence="2">
    <name type="scientific">uncultured Thiotrichaceae bacterium</name>
    <dbReference type="NCBI Taxonomy" id="298394"/>
    <lineage>
        <taxon>Bacteria</taxon>
        <taxon>Pseudomonadati</taxon>
        <taxon>Pseudomonadota</taxon>
        <taxon>Gammaproteobacteria</taxon>
        <taxon>Thiotrichales</taxon>
        <taxon>Thiotrichaceae</taxon>
        <taxon>environmental samples</taxon>
    </lineage>
</organism>
<accession>A0A6S6UA60</accession>